<dbReference type="GO" id="GO:0004197">
    <property type="term" value="F:cysteine-type endopeptidase activity"/>
    <property type="evidence" value="ECO:0007669"/>
    <property type="project" value="TreeGrafter"/>
</dbReference>
<dbReference type="SUPFAM" id="SSF54001">
    <property type="entry name" value="Cysteine proteinases"/>
    <property type="match status" value="1"/>
</dbReference>
<evidence type="ECO:0000256" key="4">
    <source>
        <dbReference type="ARBA" id="ARBA00022670"/>
    </source>
</evidence>
<dbReference type="Pfam" id="PF03416">
    <property type="entry name" value="Peptidase_C54"/>
    <property type="match status" value="1"/>
</dbReference>
<comment type="similarity">
    <text evidence="1 10">Belongs to the peptidase C54 family.</text>
</comment>
<keyword evidence="10" id="KW-0539">Nucleus</keyword>
<evidence type="ECO:0000256" key="9">
    <source>
        <dbReference type="ARBA" id="ARBA00029362"/>
    </source>
</evidence>
<keyword evidence="13" id="KW-1185">Reference proteome</keyword>
<comment type="catalytic activity">
    <reaction evidence="9">
        <text>[protein]-C-terminal L-amino acid-glycyl-phosphatidylethanolamide + H2O = [protein]-C-terminal L-amino acid-glycine + a 1,2-diacyl-sn-glycero-3-phosphoethanolamine</text>
        <dbReference type="Rhea" id="RHEA:67548"/>
        <dbReference type="Rhea" id="RHEA-COMP:17323"/>
        <dbReference type="Rhea" id="RHEA-COMP:17324"/>
        <dbReference type="ChEBI" id="CHEBI:15377"/>
        <dbReference type="ChEBI" id="CHEBI:64612"/>
        <dbReference type="ChEBI" id="CHEBI:172940"/>
        <dbReference type="ChEBI" id="CHEBI:172941"/>
    </reaction>
    <physiologicalReaction direction="left-to-right" evidence="9">
        <dbReference type="Rhea" id="RHEA:67549"/>
    </physiologicalReaction>
</comment>
<evidence type="ECO:0000259" key="11">
    <source>
        <dbReference type="Pfam" id="PF03416"/>
    </source>
</evidence>
<dbReference type="GO" id="GO:0000423">
    <property type="term" value="P:mitophagy"/>
    <property type="evidence" value="ECO:0007669"/>
    <property type="project" value="TreeGrafter"/>
</dbReference>
<evidence type="ECO:0000256" key="1">
    <source>
        <dbReference type="ARBA" id="ARBA00010958"/>
    </source>
</evidence>
<dbReference type="Proteomes" id="UP000193411">
    <property type="component" value="Unassembled WGS sequence"/>
</dbReference>
<evidence type="ECO:0000313" key="13">
    <source>
        <dbReference type="Proteomes" id="UP000193411"/>
    </source>
</evidence>
<comment type="subcellular location">
    <subcellularLocation>
        <location evidence="10">Nucleus</location>
    </subcellularLocation>
    <subcellularLocation>
        <location evidence="10">Cytoplasm</location>
    </subcellularLocation>
</comment>
<keyword evidence="7" id="KW-0653">Protein transport</keyword>
<dbReference type="GO" id="GO:0000045">
    <property type="term" value="P:autophagosome assembly"/>
    <property type="evidence" value="ECO:0007669"/>
    <property type="project" value="TreeGrafter"/>
</dbReference>
<dbReference type="STRING" id="765915.A0A1Y2HYC1"/>
<evidence type="ECO:0000256" key="3">
    <source>
        <dbReference type="ARBA" id="ARBA00022490"/>
    </source>
</evidence>
<dbReference type="OrthoDB" id="2960936at2759"/>
<protein>
    <recommendedName>
        <fullName evidence="10">Cysteine protease</fullName>
        <ecNumber evidence="10">3.4.22.-</ecNumber>
    </recommendedName>
</protein>
<dbReference type="AlphaFoldDB" id="A0A1Y2HYC1"/>
<evidence type="ECO:0000256" key="5">
    <source>
        <dbReference type="ARBA" id="ARBA00022801"/>
    </source>
</evidence>
<dbReference type="GO" id="GO:0019786">
    <property type="term" value="F:protein-phosphatidylethanolamide deconjugating activity"/>
    <property type="evidence" value="ECO:0007669"/>
    <property type="project" value="InterPro"/>
</dbReference>
<keyword evidence="4 10" id="KW-0645">Protease</keyword>
<dbReference type="GO" id="GO:0005737">
    <property type="term" value="C:cytoplasm"/>
    <property type="evidence" value="ECO:0007669"/>
    <property type="project" value="UniProtKB-SubCell"/>
</dbReference>
<feature type="domain" description="Peptidase C54 catalytic" evidence="11">
    <location>
        <begin position="17"/>
        <end position="272"/>
    </location>
</feature>
<comment type="caution">
    <text evidence="12">The sequence shown here is derived from an EMBL/GenBank/DDBJ whole genome shotgun (WGS) entry which is preliminary data.</text>
</comment>
<dbReference type="GO" id="GO:0035973">
    <property type="term" value="P:aggrephagy"/>
    <property type="evidence" value="ECO:0007669"/>
    <property type="project" value="TreeGrafter"/>
</dbReference>
<evidence type="ECO:0000256" key="8">
    <source>
        <dbReference type="ARBA" id="ARBA00023006"/>
    </source>
</evidence>
<evidence type="ECO:0000256" key="2">
    <source>
        <dbReference type="ARBA" id="ARBA00022448"/>
    </source>
</evidence>
<dbReference type="InterPro" id="IPR046792">
    <property type="entry name" value="Peptidase_C54_cat"/>
</dbReference>
<gene>
    <name evidence="12" type="ORF">BCR44DRAFT_133484</name>
</gene>
<keyword evidence="6" id="KW-0788">Thiol protease</keyword>
<dbReference type="PANTHER" id="PTHR22624">
    <property type="entry name" value="CYSTEINE PROTEASE ATG4"/>
    <property type="match status" value="1"/>
</dbReference>
<dbReference type="GO" id="GO:0034727">
    <property type="term" value="P:piecemeal microautophagy of the nucleus"/>
    <property type="evidence" value="ECO:0007669"/>
    <property type="project" value="TreeGrafter"/>
</dbReference>
<dbReference type="GO" id="GO:0005634">
    <property type="term" value="C:nucleus"/>
    <property type="evidence" value="ECO:0007669"/>
    <property type="project" value="UniProtKB-SubCell"/>
</dbReference>
<dbReference type="InterPro" id="IPR005078">
    <property type="entry name" value="Peptidase_C54"/>
</dbReference>
<reference evidence="12 13" key="1">
    <citation type="submission" date="2016-07" db="EMBL/GenBank/DDBJ databases">
        <title>Pervasive Adenine N6-methylation of Active Genes in Fungi.</title>
        <authorList>
            <consortium name="DOE Joint Genome Institute"/>
            <person name="Mondo S.J."/>
            <person name="Dannebaum R.O."/>
            <person name="Kuo R.C."/>
            <person name="Labutti K."/>
            <person name="Haridas S."/>
            <person name="Kuo A."/>
            <person name="Salamov A."/>
            <person name="Ahrendt S.R."/>
            <person name="Lipzen A."/>
            <person name="Sullivan W."/>
            <person name="Andreopoulos W.B."/>
            <person name="Clum A."/>
            <person name="Lindquist E."/>
            <person name="Daum C."/>
            <person name="Ramamoorthy G.K."/>
            <person name="Gryganskyi A."/>
            <person name="Culley D."/>
            <person name="Magnuson J.K."/>
            <person name="James T.Y."/>
            <person name="O'Malley M.A."/>
            <person name="Stajich J.E."/>
            <person name="Spatafora J.W."/>
            <person name="Visel A."/>
            <person name="Grigoriev I.V."/>
        </authorList>
    </citation>
    <scope>NUCLEOTIDE SEQUENCE [LARGE SCALE GENOMIC DNA]</scope>
    <source>
        <strain evidence="12 13">PL171</strain>
    </source>
</reference>
<organism evidence="12 13">
    <name type="scientific">Catenaria anguillulae PL171</name>
    <dbReference type="NCBI Taxonomy" id="765915"/>
    <lineage>
        <taxon>Eukaryota</taxon>
        <taxon>Fungi</taxon>
        <taxon>Fungi incertae sedis</taxon>
        <taxon>Blastocladiomycota</taxon>
        <taxon>Blastocladiomycetes</taxon>
        <taxon>Blastocladiales</taxon>
        <taxon>Catenariaceae</taxon>
        <taxon>Catenaria</taxon>
    </lineage>
</organism>
<keyword evidence="8" id="KW-0072">Autophagy</keyword>
<dbReference type="EMBL" id="MCFL01000007">
    <property type="protein sequence ID" value="ORZ38743.1"/>
    <property type="molecule type" value="Genomic_DNA"/>
</dbReference>
<keyword evidence="2" id="KW-0813">Transport</keyword>
<sequence>MLGGVKYLPADPKSLAEFVSDFSSRPRLTYRCDFAPIAPTSLTTDSGWGCMVRVGQSMLLETLARIRLGRATVVQTPGREVLELLKMFKDDPSAPYSIHSMAVMGQELDTAIGQWFGPTVLAHTIKRLCQSTPNAPLVFVAQDATIYPQDVRDMWDGTSLTTRPLLLLVPLLLGIENMTPIYWPFIQECIKCPYSVGIAGGRPSSALYMVGTFRDALLVLDPHYTQPALSATTDDWHTCFTSTVRCLASTSLDPSMCLGFMLKDRDEWDRWMAWMDEIKSNGIQVPICIAPATASGIMFPAGGVDGGGAVDAWDESSETDGDDG</sequence>
<comment type="function">
    <text evidence="10">Required for selective autophagic degradation of the nucleus (nucleophagy) as well as for mitophagy which contributes to regulate mitochondrial quantity and quality by eliminating the mitochondria to a basal level to fulfill cellular energy requirements and preventing excess ROS production.</text>
</comment>
<evidence type="ECO:0000256" key="7">
    <source>
        <dbReference type="ARBA" id="ARBA00022927"/>
    </source>
</evidence>
<dbReference type="InterPro" id="IPR038765">
    <property type="entry name" value="Papain-like_cys_pep_sf"/>
</dbReference>
<evidence type="ECO:0000256" key="10">
    <source>
        <dbReference type="RuleBase" id="RU363115"/>
    </source>
</evidence>
<keyword evidence="3 10" id="KW-0963">Cytoplasm</keyword>
<keyword evidence="5 10" id="KW-0378">Hydrolase</keyword>
<dbReference type="EC" id="3.4.22.-" evidence="10"/>
<dbReference type="PANTHER" id="PTHR22624:SF49">
    <property type="entry name" value="CYSTEINE PROTEASE"/>
    <property type="match status" value="1"/>
</dbReference>
<proteinExistence type="inferred from homology"/>
<dbReference type="GO" id="GO:0015031">
    <property type="term" value="P:protein transport"/>
    <property type="evidence" value="ECO:0007669"/>
    <property type="project" value="UniProtKB-KW"/>
</dbReference>
<evidence type="ECO:0000313" key="12">
    <source>
        <dbReference type="EMBL" id="ORZ38743.1"/>
    </source>
</evidence>
<evidence type="ECO:0000256" key="6">
    <source>
        <dbReference type="ARBA" id="ARBA00022807"/>
    </source>
</evidence>
<name>A0A1Y2HYC1_9FUNG</name>
<dbReference type="GO" id="GO:0016485">
    <property type="term" value="P:protein processing"/>
    <property type="evidence" value="ECO:0007669"/>
    <property type="project" value="TreeGrafter"/>
</dbReference>
<accession>A0A1Y2HYC1</accession>